<organism evidence="12 13">
    <name type="scientific">Eiseniibacteriota bacterium</name>
    <dbReference type="NCBI Taxonomy" id="2212470"/>
    <lineage>
        <taxon>Bacteria</taxon>
        <taxon>Candidatus Eiseniibacteriota</taxon>
    </lineage>
</organism>
<comment type="pathway">
    <text evidence="2 7 10">Pyrimidine metabolism; UMP biosynthesis via de novo pathway; UMP from orotate: step 2/2.</text>
</comment>
<dbReference type="SMART" id="SM00934">
    <property type="entry name" value="OMPdecase"/>
    <property type="match status" value="1"/>
</dbReference>
<feature type="binding site" evidence="7 9">
    <location>
        <position position="188"/>
    </location>
    <ligand>
        <name>substrate</name>
    </ligand>
</feature>
<feature type="binding site" evidence="7 9">
    <location>
        <position position="35"/>
    </location>
    <ligand>
        <name>substrate</name>
    </ligand>
</feature>
<feature type="binding site" evidence="7">
    <location>
        <begin position="62"/>
        <end position="71"/>
    </location>
    <ligand>
        <name>substrate</name>
    </ligand>
</feature>
<keyword evidence="5 7" id="KW-0456">Lyase</keyword>
<feature type="active site" description="For OMPdecase activity" evidence="8">
    <location>
        <position position="64"/>
    </location>
</feature>
<feature type="binding site" evidence="7 9">
    <location>
        <position position="13"/>
    </location>
    <ligand>
        <name>substrate</name>
    </ligand>
</feature>
<dbReference type="GO" id="GO:0044205">
    <property type="term" value="P:'de novo' UMP biosynthetic process"/>
    <property type="evidence" value="ECO:0007669"/>
    <property type="project" value="UniProtKB-UniRule"/>
</dbReference>
<dbReference type="NCBIfam" id="NF001273">
    <property type="entry name" value="PRK00230.1"/>
    <property type="match status" value="1"/>
</dbReference>
<feature type="binding site" evidence="7 9">
    <location>
        <position position="197"/>
    </location>
    <ligand>
        <name>substrate</name>
    </ligand>
</feature>
<accession>A0A937X603</accession>
<dbReference type="AlphaFoldDB" id="A0A937X603"/>
<keyword evidence="3 7" id="KW-0210">Decarboxylase</keyword>
<name>A0A937X603_UNCEI</name>
<feature type="binding site" evidence="7 9">
    <location>
        <position position="218"/>
    </location>
    <ligand>
        <name>substrate</name>
    </ligand>
</feature>
<evidence type="ECO:0000256" key="10">
    <source>
        <dbReference type="RuleBase" id="RU000512"/>
    </source>
</evidence>
<evidence type="ECO:0000256" key="3">
    <source>
        <dbReference type="ARBA" id="ARBA00022793"/>
    </source>
</evidence>
<dbReference type="GO" id="GO:0005829">
    <property type="term" value="C:cytosol"/>
    <property type="evidence" value="ECO:0007669"/>
    <property type="project" value="TreeGrafter"/>
</dbReference>
<evidence type="ECO:0000256" key="1">
    <source>
        <dbReference type="ARBA" id="ARBA00002356"/>
    </source>
</evidence>
<dbReference type="EC" id="4.1.1.23" evidence="7"/>
<dbReference type="PROSITE" id="PS00156">
    <property type="entry name" value="OMPDECASE"/>
    <property type="match status" value="1"/>
</dbReference>
<dbReference type="InterPro" id="IPR011060">
    <property type="entry name" value="RibuloseP-bd_barrel"/>
</dbReference>
<dbReference type="HAMAP" id="MF_01200_B">
    <property type="entry name" value="OMPdecase_type1_B"/>
    <property type="match status" value="1"/>
</dbReference>
<protein>
    <recommendedName>
        <fullName evidence="7">Orotidine 5'-phosphate decarboxylase</fullName>
        <ecNumber evidence="7">4.1.1.23</ecNumber>
    </recommendedName>
    <alternativeName>
        <fullName evidence="7">OMP decarboxylase</fullName>
        <shortName evidence="7">OMPDCase</shortName>
        <shortName evidence="7">OMPdecase</shortName>
    </alternativeName>
</protein>
<evidence type="ECO:0000313" key="12">
    <source>
        <dbReference type="EMBL" id="MBM3316493.1"/>
    </source>
</evidence>
<comment type="subunit">
    <text evidence="7">Homodimer.</text>
</comment>
<comment type="function">
    <text evidence="1 7">Catalyzes the decarboxylation of orotidine 5'-monophosphate (OMP) to uridine 5'-monophosphate (UMP).</text>
</comment>
<keyword evidence="4 7" id="KW-0665">Pyrimidine biosynthesis</keyword>
<dbReference type="InterPro" id="IPR018089">
    <property type="entry name" value="OMPdecase_AS"/>
</dbReference>
<comment type="catalytic activity">
    <reaction evidence="6 7 10">
        <text>orotidine 5'-phosphate + H(+) = UMP + CO2</text>
        <dbReference type="Rhea" id="RHEA:11596"/>
        <dbReference type="ChEBI" id="CHEBI:15378"/>
        <dbReference type="ChEBI" id="CHEBI:16526"/>
        <dbReference type="ChEBI" id="CHEBI:57538"/>
        <dbReference type="ChEBI" id="CHEBI:57865"/>
        <dbReference type="EC" id="4.1.1.23"/>
    </reaction>
</comment>
<feature type="active site" description="For OMPdecase activity" evidence="8">
    <location>
        <position position="62"/>
    </location>
</feature>
<feature type="domain" description="Orotidine 5'-phosphate decarboxylase" evidence="11">
    <location>
        <begin position="7"/>
        <end position="233"/>
    </location>
</feature>
<evidence type="ECO:0000256" key="8">
    <source>
        <dbReference type="PIRSR" id="PIRSR614732-1"/>
    </source>
</evidence>
<dbReference type="SUPFAM" id="SSF51366">
    <property type="entry name" value="Ribulose-phoshate binding barrel"/>
    <property type="match status" value="1"/>
</dbReference>
<feature type="active site" description="For OMPdecase activity" evidence="8">
    <location>
        <position position="67"/>
    </location>
</feature>
<dbReference type="InterPro" id="IPR014732">
    <property type="entry name" value="OMPdecase"/>
</dbReference>
<evidence type="ECO:0000259" key="11">
    <source>
        <dbReference type="SMART" id="SM00934"/>
    </source>
</evidence>
<dbReference type="NCBIfam" id="TIGR01740">
    <property type="entry name" value="pyrF"/>
    <property type="match status" value="1"/>
</dbReference>
<dbReference type="GO" id="GO:0004590">
    <property type="term" value="F:orotidine-5'-phosphate decarboxylase activity"/>
    <property type="evidence" value="ECO:0007669"/>
    <property type="project" value="UniProtKB-UniRule"/>
</dbReference>
<comment type="caution">
    <text evidence="12">The sequence shown here is derived from an EMBL/GenBank/DDBJ whole genome shotgun (WGS) entry which is preliminary data.</text>
</comment>
<feature type="binding site" evidence="7 9">
    <location>
        <position position="217"/>
    </location>
    <ligand>
        <name>substrate</name>
    </ligand>
</feature>
<reference evidence="12" key="1">
    <citation type="submission" date="2019-03" db="EMBL/GenBank/DDBJ databases">
        <title>Lake Tanganyika Metagenome-Assembled Genomes (MAGs).</title>
        <authorList>
            <person name="Tran P."/>
        </authorList>
    </citation>
    <scope>NUCLEOTIDE SEQUENCE</scope>
    <source>
        <strain evidence="12">M_DeepCast_400m_m2_100</strain>
    </source>
</reference>
<gene>
    <name evidence="7 12" type="primary">pyrF</name>
    <name evidence="12" type="ORF">FJY75_01445</name>
</gene>
<evidence type="ECO:0000313" key="13">
    <source>
        <dbReference type="Proteomes" id="UP000748308"/>
    </source>
</evidence>
<dbReference type="InterPro" id="IPR001754">
    <property type="entry name" value="OMPdeCOase_dom"/>
</dbReference>
<dbReference type="PANTHER" id="PTHR32119">
    <property type="entry name" value="OROTIDINE 5'-PHOSPHATE DECARBOXYLASE"/>
    <property type="match status" value="1"/>
</dbReference>
<dbReference type="InterPro" id="IPR013785">
    <property type="entry name" value="Aldolase_TIM"/>
</dbReference>
<dbReference type="Gene3D" id="3.20.20.70">
    <property type="entry name" value="Aldolase class I"/>
    <property type="match status" value="1"/>
</dbReference>
<feature type="binding site" evidence="7 9">
    <location>
        <position position="123"/>
    </location>
    <ligand>
        <name>substrate</name>
    </ligand>
</feature>
<dbReference type="EMBL" id="VGIY01000017">
    <property type="protein sequence ID" value="MBM3316493.1"/>
    <property type="molecule type" value="Genomic_DNA"/>
</dbReference>
<dbReference type="Proteomes" id="UP000748308">
    <property type="component" value="Unassembled WGS sequence"/>
</dbReference>
<evidence type="ECO:0000256" key="6">
    <source>
        <dbReference type="ARBA" id="ARBA00049157"/>
    </source>
</evidence>
<feature type="active site" description="Proton donor" evidence="7">
    <location>
        <position position="64"/>
    </location>
</feature>
<dbReference type="PANTHER" id="PTHR32119:SF2">
    <property type="entry name" value="OROTIDINE 5'-PHOSPHATE DECARBOXYLASE"/>
    <property type="match status" value="1"/>
</dbReference>
<evidence type="ECO:0000256" key="7">
    <source>
        <dbReference type="HAMAP-Rule" id="MF_01200"/>
    </source>
</evidence>
<sequence length="249" mass="25756">MLTARDRLVVALDFEDLPAALALVDRLGDEVLWYKVGLELFAAAGPEAVRSLAAAGRRVFLDLKFHDIPNTVARATLRGAELGASLINIHVAAGADALAAARRALDERGGEARPKLLGVTVLTSARSLEAAGGESGALDEASLAQEVGRRARIAADAGLDGVVCPVPAAAAVRRACGPSFLLLTPGIRPEGSARGDQRWIATPRTALRNGSRWLVVGRPITAAPDPLAATRAILEEIDRAAGEAASTGA</sequence>
<dbReference type="GO" id="GO:0006207">
    <property type="term" value="P:'de novo' pyrimidine nucleobase biosynthetic process"/>
    <property type="evidence" value="ECO:0007669"/>
    <property type="project" value="InterPro"/>
</dbReference>
<dbReference type="CDD" id="cd04725">
    <property type="entry name" value="OMP_decarboxylase_like"/>
    <property type="match status" value="1"/>
</dbReference>
<evidence type="ECO:0000256" key="9">
    <source>
        <dbReference type="PIRSR" id="PIRSR614732-2"/>
    </source>
</evidence>
<evidence type="ECO:0000256" key="5">
    <source>
        <dbReference type="ARBA" id="ARBA00023239"/>
    </source>
</evidence>
<evidence type="ECO:0000256" key="2">
    <source>
        <dbReference type="ARBA" id="ARBA00004861"/>
    </source>
</evidence>
<evidence type="ECO:0000256" key="4">
    <source>
        <dbReference type="ARBA" id="ARBA00022975"/>
    </source>
</evidence>
<proteinExistence type="inferred from homology"/>
<dbReference type="Pfam" id="PF00215">
    <property type="entry name" value="OMPdecase"/>
    <property type="match status" value="1"/>
</dbReference>
<dbReference type="InterPro" id="IPR047596">
    <property type="entry name" value="OMPdecase_bac"/>
</dbReference>
<comment type="similarity">
    <text evidence="7">Belongs to the OMP decarboxylase family. Type 1 subfamily.</text>
</comment>